<evidence type="ECO:0000313" key="1">
    <source>
        <dbReference type="EMBL" id="GAD49729.1"/>
    </source>
</evidence>
<evidence type="ECO:0000313" key="2">
    <source>
        <dbReference type="Proteomes" id="UP000016568"/>
    </source>
</evidence>
<dbReference type="EMBL" id="BASZ01000006">
    <property type="protein sequence ID" value="GAD49729.1"/>
    <property type="molecule type" value="Genomic_DNA"/>
</dbReference>
<evidence type="ECO:0008006" key="3">
    <source>
        <dbReference type="Google" id="ProtNLM"/>
    </source>
</evidence>
<accession>U2ZWH8</accession>
<keyword evidence="2" id="KW-1185">Reference proteome</keyword>
<sequence>MTYPVDQILHLMKANGQFMLKLADITRGSSQEYAQIGTKAASEFANRFQTLQLGKVPSFDSEGAQQILSDMQKVREETLGQVRGVFEEWQGAWSQFVPADGQKQFADTVQGFFTPFLNKGEEAKPAPVKAGTTKAE</sequence>
<dbReference type="AlphaFoldDB" id="U2ZWH8"/>
<dbReference type="OrthoDB" id="7477053at2"/>
<comment type="caution">
    <text evidence="1">The sequence shown here is derived from an EMBL/GenBank/DDBJ whole genome shotgun (WGS) entry which is preliminary data.</text>
</comment>
<dbReference type="eggNOG" id="ENOG50315P2">
    <property type="taxonomic scope" value="Bacteria"/>
</dbReference>
<organism evidence="1 2">
    <name type="scientific">Caenibius tardaugens NBRC 16725</name>
    <dbReference type="NCBI Taxonomy" id="1219035"/>
    <lineage>
        <taxon>Bacteria</taxon>
        <taxon>Pseudomonadati</taxon>
        <taxon>Pseudomonadota</taxon>
        <taxon>Alphaproteobacteria</taxon>
        <taxon>Sphingomonadales</taxon>
        <taxon>Erythrobacteraceae</taxon>
        <taxon>Caenibius</taxon>
    </lineage>
</organism>
<reference evidence="1 2" key="1">
    <citation type="submission" date="2013-09" db="EMBL/GenBank/DDBJ databases">
        <title>Whole genome shotgun sequence of Novosphingobium tardaugens NBRC 16725.</title>
        <authorList>
            <person name="Isaki S."/>
            <person name="Hosoyama A."/>
            <person name="Tsuchikane K."/>
            <person name="Katsumata H."/>
            <person name="Ando Y."/>
            <person name="Yamazaki S."/>
            <person name="Fujita N."/>
        </authorList>
    </citation>
    <scope>NUCLEOTIDE SEQUENCE [LARGE SCALE GENOMIC DNA]</scope>
    <source>
        <strain evidence="1 2">NBRC 16725</strain>
    </source>
</reference>
<gene>
    <name evidence="1" type="ORF">NT2_06_01690</name>
</gene>
<protein>
    <recommendedName>
        <fullName evidence="3">Phasin domain-containing protein</fullName>
    </recommendedName>
</protein>
<dbReference type="Proteomes" id="UP000016568">
    <property type="component" value="Unassembled WGS sequence"/>
</dbReference>
<proteinExistence type="predicted"/>
<name>U2ZWH8_9SPHN</name>